<dbReference type="Pfam" id="PF01497">
    <property type="entry name" value="Peripla_BP_2"/>
    <property type="match status" value="1"/>
</dbReference>
<dbReference type="EMBL" id="FSRA01000001">
    <property type="protein sequence ID" value="SIN82352.1"/>
    <property type="molecule type" value="Genomic_DNA"/>
</dbReference>
<evidence type="ECO:0000313" key="4">
    <source>
        <dbReference type="Proteomes" id="UP000185003"/>
    </source>
</evidence>
<keyword evidence="4" id="KW-1185">Reference proteome</keyword>
<reference evidence="3 4" key="1">
    <citation type="submission" date="2016-11" db="EMBL/GenBank/DDBJ databases">
        <authorList>
            <person name="Jaros S."/>
            <person name="Januszkiewicz K."/>
            <person name="Wedrychowicz H."/>
        </authorList>
    </citation>
    <scope>NUCLEOTIDE SEQUENCE [LARGE SCALE GENOMIC DNA]</scope>
    <source>
        <strain evidence="3 4">DSM 24787</strain>
    </source>
</reference>
<proteinExistence type="predicted"/>
<dbReference type="InterPro" id="IPR050902">
    <property type="entry name" value="ABC_Transporter_SBP"/>
</dbReference>
<evidence type="ECO:0000259" key="2">
    <source>
        <dbReference type="PROSITE" id="PS50983"/>
    </source>
</evidence>
<dbReference type="RefSeq" id="WP_074238738.1">
    <property type="nucleotide sequence ID" value="NZ_FSRA01000001.1"/>
</dbReference>
<dbReference type="NCBIfam" id="NF038402">
    <property type="entry name" value="TroA_like"/>
    <property type="match status" value="1"/>
</dbReference>
<accession>A0A1N6EH42</accession>
<name>A0A1N6EH42_9BACT</name>
<dbReference type="STRING" id="536979.SAMN04488055_1606"/>
<dbReference type="OrthoDB" id="9816357at2"/>
<protein>
    <submittedName>
        <fullName evidence="3">Substrate-binding protein</fullName>
    </submittedName>
</protein>
<dbReference type="Proteomes" id="UP000185003">
    <property type="component" value="Unassembled WGS sequence"/>
</dbReference>
<dbReference type="PANTHER" id="PTHR30535">
    <property type="entry name" value="VITAMIN B12-BINDING PROTEIN"/>
    <property type="match status" value="1"/>
</dbReference>
<gene>
    <name evidence="3" type="ORF">SAMN04488055_1606</name>
</gene>
<evidence type="ECO:0000313" key="3">
    <source>
        <dbReference type="EMBL" id="SIN82352.1"/>
    </source>
</evidence>
<evidence type="ECO:0000256" key="1">
    <source>
        <dbReference type="ARBA" id="ARBA00022729"/>
    </source>
</evidence>
<dbReference type="InterPro" id="IPR002491">
    <property type="entry name" value="ABC_transptr_periplasmic_BD"/>
</dbReference>
<dbReference type="InterPro" id="IPR054828">
    <property type="entry name" value="Vit_B12_bind_prot"/>
</dbReference>
<organism evidence="3 4">
    <name type="scientific">Chitinophaga niabensis</name>
    <dbReference type="NCBI Taxonomy" id="536979"/>
    <lineage>
        <taxon>Bacteria</taxon>
        <taxon>Pseudomonadati</taxon>
        <taxon>Bacteroidota</taxon>
        <taxon>Chitinophagia</taxon>
        <taxon>Chitinophagales</taxon>
        <taxon>Chitinophagaceae</taxon>
        <taxon>Chitinophaga</taxon>
    </lineage>
</organism>
<dbReference type="AlphaFoldDB" id="A0A1N6EH42"/>
<dbReference type="PROSITE" id="PS50983">
    <property type="entry name" value="FE_B12_PBP"/>
    <property type="match status" value="1"/>
</dbReference>
<dbReference type="SUPFAM" id="SSF53807">
    <property type="entry name" value="Helical backbone' metal receptor"/>
    <property type="match status" value="1"/>
</dbReference>
<feature type="domain" description="Fe/B12 periplasmic-binding" evidence="2">
    <location>
        <begin position="19"/>
        <end position="260"/>
    </location>
</feature>
<keyword evidence="1" id="KW-0732">Signal</keyword>
<dbReference type="PANTHER" id="PTHR30535:SF35">
    <property type="entry name" value="PERIPLASMIC BINDING PROTEIN"/>
    <property type="match status" value="1"/>
</dbReference>
<sequence>MLYKDQLGREVEISSPPQRIVSVVPSQTELLYELGADVAGITKFCVHPEEWFRSKTRVGGTKQLHLDKIAALQPDLIIANKEENTKEQIEALAAQFPVWVSDINNLESARDMITSIGHIVNKHHVANNIATTIRERFDLLKPLQPAVPTAYFIWRNPWMVAGGDTFIHEMLRSIGLRNVFEDLPRYPSVTLPQLAASGCRLVLLSSEPYPFKEKHIAEIREYLPDALIQLVDGEMFSWYGSRLLHAPAYFSNLLAEGNLQ</sequence>
<dbReference type="Gene3D" id="3.40.50.1980">
    <property type="entry name" value="Nitrogenase molybdenum iron protein domain"/>
    <property type="match status" value="2"/>
</dbReference>